<evidence type="ECO:0000256" key="2">
    <source>
        <dbReference type="ARBA" id="ARBA00022723"/>
    </source>
</evidence>
<name>A0A0F5J993_9BACT</name>
<evidence type="ECO:0000313" key="7">
    <source>
        <dbReference type="EMBL" id="KKB53982.1"/>
    </source>
</evidence>
<feature type="domain" description="Sulfatase N-terminal" evidence="6">
    <location>
        <begin position="37"/>
        <end position="342"/>
    </location>
</feature>
<dbReference type="GO" id="GO:0046872">
    <property type="term" value="F:metal ion binding"/>
    <property type="evidence" value="ECO:0007669"/>
    <property type="project" value="UniProtKB-KW"/>
</dbReference>
<proteinExistence type="inferred from homology"/>
<dbReference type="InterPro" id="IPR050738">
    <property type="entry name" value="Sulfatase"/>
</dbReference>
<feature type="modified residue" description="3-oxoalanine (Ser)" evidence="5">
    <location>
        <position position="85"/>
    </location>
</feature>
<gene>
    <name evidence="7" type="ORF">HMPREF1536_03563</name>
</gene>
<evidence type="ECO:0000256" key="3">
    <source>
        <dbReference type="ARBA" id="ARBA00022801"/>
    </source>
</evidence>
<evidence type="ECO:0000256" key="4">
    <source>
        <dbReference type="ARBA" id="ARBA00022837"/>
    </source>
</evidence>
<dbReference type="Gene3D" id="3.30.1120.10">
    <property type="match status" value="1"/>
</dbReference>
<dbReference type="PANTHER" id="PTHR42693:SF53">
    <property type="entry name" value="ENDO-4-O-SULFATASE"/>
    <property type="match status" value="1"/>
</dbReference>
<dbReference type="InterPro" id="IPR017850">
    <property type="entry name" value="Alkaline_phosphatase_core_sf"/>
</dbReference>
<dbReference type="Pfam" id="PF00884">
    <property type="entry name" value="Sulfatase"/>
    <property type="match status" value="1"/>
</dbReference>
<keyword evidence="4" id="KW-0106">Calcium</keyword>
<accession>A0A0F5J993</accession>
<keyword evidence="2" id="KW-0479">Metal-binding</keyword>
<comment type="similarity">
    <text evidence="1">Belongs to the sulfatase family.</text>
</comment>
<keyword evidence="3" id="KW-0378">Hydrolase</keyword>
<dbReference type="PROSITE" id="PS00149">
    <property type="entry name" value="SULFATASE_2"/>
    <property type="match status" value="1"/>
</dbReference>
<dbReference type="InterPro" id="IPR024607">
    <property type="entry name" value="Sulfatase_CS"/>
</dbReference>
<dbReference type="PATRIC" id="fig|1203610.3.peg.3631"/>
<comment type="PTM">
    <text evidence="5">The conversion to 3-oxoalanine (also known as C-formylglycine, FGly), of a serine or cysteine residue in prokaryotes and of a cysteine residue in eukaryotes, is critical for catalytic activity.</text>
</comment>
<evidence type="ECO:0000256" key="5">
    <source>
        <dbReference type="PIRSR" id="PIRSR600917-52"/>
    </source>
</evidence>
<dbReference type="InterPro" id="IPR000917">
    <property type="entry name" value="Sulfatase_N"/>
</dbReference>
<organism evidence="7 8">
    <name type="scientific">Parabacteroides gordonii MS-1 = DSM 23371</name>
    <dbReference type="NCBI Taxonomy" id="1203610"/>
    <lineage>
        <taxon>Bacteria</taxon>
        <taxon>Pseudomonadati</taxon>
        <taxon>Bacteroidota</taxon>
        <taxon>Bacteroidia</taxon>
        <taxon>Bacteroidales</taxon>
        <taxon>Tannerellaceae</taxon>
        <taxon>Parabacteroides</taxon>
    </lineage>
</organism>
<dbReference type="RefSeq" id="WP_225608013.1">
    <property type="nucleotide sequence ID" value="NZ_AUAE01000010.1"/>
</dbReference>
<evidence type="ECO:0000313" key="8">
    <source>
        <dbReference type="Proteomes" id="UP000033035"/>
    </source>
</evidence>
<dbReference type="EMBL" id="AQHW01000017">
    <property type="protein sequence ID" value="KKB53982.1"/>
    <property type="molecule type" value="Genomic_DNA"/>
</dbReference>
<dbReference type="Gene3D" id="3.40.720.10">
    <property type="entry name" value="Alkaline Phosphatase, subunit A"/>
    <property type="match status" value="1"/>
</dbReference>
<protein>
    <recommendedName>
        <fullName evidence="6">Sulfatase N-terminal domain-containing protein</fullName>
    </recommendedName>
</protein>
<dbReference type="Proteomes" id="UP000033035">
    <property type="component" value="Unassembled WGS sequence"/>
</dbReference>
<dbReference type="PROSITE" id="PS51257">
    <property type="entry name" value="PROKAR_LIPOPROTEIN"/>
    <property type="match status" value="1"/>
</dbReference>
<sequence length="470" mass="53100">MKINQSIKINRFVYIYLSTVSSLISCSSGQKEGAEKPNILIILADDAGYADFGFMGAKDIQTPNIDHLAANGCIFTDAHVAATVSSPSRSMMLTGRYGQRYGYECNLDKEGNGIPESEELLSALLKREGYHTACIGKWHLGALPSQQPKAKGFDTFYGLLAGHRSYFYNPQTSDKEGSLQQYQYNGRNLSFDGYFTDELTSKAQKFIAENNQPFMLYMSYTAPHSPNEATKEDLARFKDQPRQKYAAMMYALDRGVGKIVDKLKETGQFDNTIIFFLSDNGGSTTNQSSNLPLKGFKGNKFEGGQRVPFFVVWGDRFKEKQPFSGLTSSLDIFATIVDALDIQKDELHKPIDGVSLLPYLSGEKTGNPHDTLYWHKMDTRAIRSGSYKLIITRSVDSVMYNLDQDVEEMHNILSEEPEKAQELMKQLNQWEQTCCKEPLWIETGWSDITNSYHSRLMKNQIRTAEDIKEE</sequence>
<evidence type="ECO:0000259" key="6">
    <source>
        <dbReference type="Pfam" id="PF00884"/>
    </source>
</evidence>
<dbReference type="GO" id="GO:0004065">
    <property type="term" value="F:arylsulfatase activity"/>
    <property type="evidence" value="ECO:0007669"/>
    <property type="project" value="TreeGrafter"/>
</dbReference>
<dbReference type="STRING" id="1203610.HMPREF1536_03563"/>
<comment type="caution">
    <text evidence="7">The sequence shown here is derived from an EMBL/GenBank/DDBJ whole genome shotgun (WGS) entry which is preliminary data.</text>
</comment>
<dbReference type="PANTHER" id="PTHR42693">
    <property type="entry name" value="ARYLSULFATASE FAMILY MEMBER"/>
    <property type="match status" value="1"/>
</dbReference>
<dbReference type="SUPFAM" id="SSF53649">
    <property type="entry name" value="Alkaline phosphatase-like"/>
    <property type="match status" value="1"/>
</dbReference>
<evidence type="ECO:0000256" key="1">
    <source>
        <dbReference type="ARBA" id="ARBA00008779"/>
    </source>
</evidence>
<dbReference type="HOGENOM" id="CLU_006332_10_4_10"/>
<dbReference type="AlphaFoldDB" id="A0A0F5J993"/>
<reference evidence="7 8" key="1">
    <citation type="submission" date="2013-04" db="EMBL/GenBank/DDBJ databases">
        <title>The Genome Sequence of Parabacteroides gordonii DSM 23371.</title>
        <authorList>
            <consortium name="The Broad Institute Genomics Platform"/>
            <person name="Earl A."/>
            <person name="Ward D."/>
            <person name="Feldgarden M."/>
            <person name="Gevers D."/>
            <person name="Martens E."/>
            <person name="Sakamoto M."/>
            <person name="Benno Y."/>
            <person name="Suzuki N."/>
            <person name="Matsunaga N."/>
            <person name="Koshihara K."/>
            <person name="Seki M."/>
            <person name="Komiya H."/>
            <person name="Walker B."/>
            <person name="Young S."/>
            <person name="Zeng Q."/>
            <person name="Gargeya S."/>
            <person name="Fitzgerald M."/>
            <person name="Haas B."/>
            <person name="Abouelleil A."/>
            <person name="Allen A.W."/>
            <person name="Alvarado L."/>
            <person name="Arachchi H.M."/>
            <person name="Berlin A.M."/>
            <person name="Chapman S.B."/>
            <person name="Gainer-Dewar J."/>
            <person name="Goldberg J."/>
            <person name="Griggs A."/>
            <person name="Gujja S."/>
            <person name="Hansen M."/>
            <person name="Howarth C."/>
            <person name="Imamovic A."/>
            <person name="Ireland A."/>
            <person name="Larimer J."/>
            <person name="McCowan C."/>
            <person name="Murphy C."/>
            <person name="Pearson M."/>
            <person name="Poon T.W."/>
            <person name="Priest M."/>
            <person name="Roberts A."/>
            <person name="Saif S."/>
            <person name="Shea T."/>
            <person name="Sisk P."/>
            <person name="Sykes S."/>
            <person name="Wortman J."/>
            <person name="Nusbaum C."/>
            <person name="Birren B."/>
        </authorList>
    </citation>
    <scope>NUCLEOTIDE SEQUENCE [LARGE SCALE GENOMIC DNA]</scope>
    <source>
        <strain evidence="7 8">MS-1</strain>
    </source>
</reference>
<keyword evidence="8" id="KW-1185">Reference proteome</keyword>